<evidence type="ECO:0000256" key="2">
    <source>
        <dbReference type="ARBA" id="ARBA00022692"/>
    </source>
</evidence>
<evidence type="ECO:0000256" key="3">
    <source>
        <dbReference type="ARBA" id="ARBA00022989"/>
    </source>
</evidence>
<evidence type="ECO:0000256" key="5">
    <source>
        <dbReference type="SAM" id="Phobius"/>
    </source>
</evidence>
<keyword evidence="7" id="KW-1185">Reference proteome</keyword>
<evidence type="ECO:0000313" key="6">
    <source>
        <dbReference type="EMBL" id="GGC52465.1"/>
    </source>
</evidence>
<dbReference type="RefSeq" id="WP_188467368.1">
    <property type="nucleotide sequence ID" value="NZ_BAABHU010000017.1"/>
</dbReference>
<feature type="transmembrane region" description="Helical" evidence="5">
    <location>
        <begin position="112"/>
        <end position="129"/>
    </location>
</feature>
<proteinExistence type="predicted"/>
<protein>
    <recommendedName>
        <fullName evidence="8">DoxX protein</fullName>
    </recommendedName>
</protein>
<evidence type="ECO:0000313" key="7">
    <source>
        <dbReference type="Proteomes" id="UP000636010"/>
    </source>
</evidence>
<dbReference type="InterPro" id="IPR032808">
    <property type="entry name" value="DoxX"/>
</dbReference>
<evidence type="ECO:0000256" key="1">
    <source>
        <dbReference type="ARBA" id="ARBA00004141"/>
    </source>
</evidence>
<accession>A0ABQ1N405</accession>
<reference evidence="7" key="1">
    <citation type="journal article" date="2019" name="Int. J. Syst. Evol. Microbiol.">
        <title>The Global Catalogue of Microorganisms (GCM) 10K type strain sequencing project: providing services to taxonomists for standard genome sequencing and annotation.</title>
        <authorList>
            <consortium name="The Broad Institute Genomics Platform"/>
            <consortium name="The Broad Institute Genome Sequencing Center for Infectious Disease"/>
            <person name="Wu L."/>
            <person name="Ma J."/>
        </authorList>
    </citation>
    <scope>NUCLEOTIDE SEQUENCE [LARGE SCALE GENOMIC DNA]</scope>
    <source>
        <strain evidence="7">CGMCC 1.10832</strain>
    </source>
</reference>
<dbReference type="Pfam" id="PF07681">
    <property type="entry name" value="DoxX"/>
    <property type="match status" value="1"/>
</dbReference>
<comment type="subcellular location">
    <subcellularLocation>
        <location evidence="1">Membrane</location>
        <topology evidence="1">Multi-pass membrane protein</topology>
    </subcellularLocation>
</comment>
<organism evidence="6 7">
    <name type="scientific">Marivirga lumbricoides</name>
    <dbReference type="NCBI Taxonomy" id="1046115"/>
    <lineage>
        <taxon>Bacteria</taxon>
        <taxon>Pseudomonadati</taxon>
        <taxon>Bacteroidota</taxon>
        <taxon>Cytophagia</taxon>
        <taxon>Cytophagales</taxon>
        <taxon>Marivirgaceae</taxon>
        <taxon>Marivirga</taxon>
    </lineage>
</organism>
<evidence type="ECO:0008006" key="8">
    <source>
        <dbReference type="Google" id="ProtNLM"/>
    </source>
</evidence>
<gene>
    <name evidence="6" type="ORF">GCM10011506_42660</name>
</gene>
<dbReference type="EMBL" id="BMEC01000017">
    <property type="protein sequence ID" value="GGC52465.1"/>
    <property type="molecule type" value="Genomic_DNA"/>
</dbReference>
<sequence length="147" mass="16315">MKKSISIFFIVVNLCLGALFVYAGVRKFIPNPARKAATEQSAEPPAHVMQMKAFIGGLKAPEYFWPMLGIVEIVAGLLLLSQFFALAGAFLLLPVTLNIFLFHLYLKPDDTAGLFMSGLYLLGNLLIILSDYKKLKTVFFTPKTLIQ</sequence>
<name>A0ABQ1N405_9BACT</name>
<comment type="caution">
    <text evidence="6">The sequence shown here is derived from an EMBL/GenBank/DDBJ whole genome shotgun (WGS) entry which is preliminary data.</text>
</comment>
<evidence type="ECO:0000256" key="4">
    <source>
        <dbReference type="ARBA" id="ARBA00023136"/>
    </source>
</evidence>
<feature type="transmembrane region" description="Helical" evidence="5">
    <location>
        <begin position="63"/>
        <end position="80"/>
    </location>
</feature>
<dbReference type="Proteomes" id="UP000636010">
    <property type="component" value="Unassembled WGS sequence"/>
</dbReference>
<keyword evidence="4 5" id="KW-0472">Membrane</keyword>
<keyword evidence="3 5" id="KW-1133">Transmembrane helix</keyword>
<feature type="transmembrane region" description="Helical" evidence="5">
    <location>
        <begin position="7"/>
        <end position="25"/>
    </location>
</feature>
<keyword evidence="2 5" id="KW-0812">Transmembrane</keyword>
<feature type="transmembrane region" description="Helical" evidence="5">
    <location>
        <begin position="87"/>
        <end position="106"/>
    </location>
</feature>